<dbReference type="PANTHER" id="PTHR48111:SF22">
    <property type="entry name" value="REGULATOR OF RPOS"/>
    <property type="match status" value="1"/>
</dbReference>
<evidence type="ECO:0000256" key="1">
    <source>
        <dbReference type="ARBA" id="ARBA00022553"/>
    </source>
</evidence>
<dbReference type="PROSITE" id="PS51755">
    <property type="entry name" value="OMPR_PHOB"/>
    <property type="match status" value="1"/>
</dbReference>
<dbReference type="Proteomes" id="UP000216207">
    <property type="component" value="Unassembled WGS sequence"/>
</dbReference>
<evidence type="ECO:0000256" key="2">
    <source>
        <dbReference type="ARBA" id="ARBA00023012"/>
    </source>
</evidence>
<dbReference type="GO" id="GO:0005829">
    <property type="term" value="C:cytosol"/>
    <property type="evidence" value="ECO:0007669"/>
    <property type="project" value="TreeGrafter"/>
</dbReference>
<evidence type="ECO:0000256" key="3">
    <source>
        <dbReference type="ARBA" id="ARBA00023015"/>
    </source>
</evidence>
<dbReference type="SMART" id="SM00448">
    <property type="entry name" value="REC"/>
    <property type="match status" value="1"/>
</dbReference>
<evidence type="ECO:0000256" key="4">
    <source>
        <dbReference type="ARBA" id="ARBA00023125"/>
    </source>
</evidence>
<dbReference type="Pfam" id="PF00072">
    <property type="entry name" value="Response_reg"/>
    <property type="match status" value="1"/>
</dbReference>
<dbReference type="GO" id="GO:0000976">
    <property type="term" value="F:transcription cis-regulatory region binding"/>
    <property type="evidence" value="ECO:0007669"/>
    <property type="project" value="TreeGrafter"/>
</dbReference>
<dbReference type="Gene3D" id="3.40.50.2300">
    <property type="match status" value="1"/>
</dbReference>
<organism evidence="6 7">
    <name type="scientific">Shouchella clausii</name>
    <name type="common">Alkalihalobacillus clausii</name>
    <dbReference type="NCBI Taxonomy" id="79880"/>
    <lineage>
        <taxon>Bacteria</taxon>
        <taxon>Bacillati</taxon>
        <taxon>Bacillota</taxon>
        <taxon>Bacilli</taxon>
        <taxon>Bacillales</taxon>
        <taxon>Bacillaceae</taxon>
        <taxon>Shouchella</taxon>
    </lineage>
</organism>
<dbReference type="GO" id="GO:0006355">
    <property type="term" value="P:regulation of DNA-templated transcription"/>
    <property type="evidence" value="ECO:0007669"/>
    <property type="project" value="InterPro"/>
</dbReference>
<keyword evidence="1" id="KW-0597">Phosphoprotein</keyword>
<dbReference type="FunFam" id="3.40.50.2300:FF:000001">
    <property type="entry name" value="DNA-binding response regulator PhoB"/>
    <property type="match status" value="1"/>
</dbReference>
<comment type="caution">
    <text evidence="6">The sequence shown here is derived from an EMBL/GenBank/DDBJ whole genome shotgun (WGS) entry which is preliminary data.</text>
</comment>
<proteinExistence type="predicted"/>
<reference evidence="6 7" key="1">
    <citation type="submission" date="2017-07" db="EMBL/GenBank/DDBJ databases">
        <title>Isolation and whole genome analysis of endospore-forming bacteria from heroin.</title>
        <authorList>
            <person name="Kalinowski J."/>
            <person name="Ahrens B."/>
            <person name="Al-Dilaimi A."/>
            <person name="Winkler A."/>
            <person name="Wibberg D."/>
            <person name="Schleenbecker U."/>
            <person name="Ruckert C."/>
            <person name="Wolfel R."/>
            <person name="Grass G."/>
        </authorList>
    </citation>
    <scope>NUCLEOTIDE SEQUENCE [LARGE SCALE GENOMIC DNA]</scope>
    <source>
        <strain evidence="6 7">7539</strain>
    </source>
</reference>
<keyword evidence="3" id="KW-0805">Transcription regulation</keyword>
<evidence type="ECO:0000313" key="6">
    <source>
        <dbReference type="EMBL" id="PAE87568.1"/>
    </source>
</evidence>
<dbReference type="Pfam" id="PF00486">
    <property type="entry name" value="Trans_reg_C"/>
    <property type="match status" value="1"/>
</dbReference>
<gene>
    <name evidence="6" type="ORF">CHH72_17780</name>
</gene>
<dbReference type="FunFam" id="1.10.10.10:FF:000005">
    <property type="entry name" value="Two-component system response regulator"/>
    <property type="match status" value="1"/>
</dbReference>
<dbReference type="Gene3D" id="1.10.10.10">
    <property type="entry name" value="Winged helix-like DNA-binding domain superfamily/Winged helix DNA-binding domain"/>
    <property type="match status" value="1"/>
</dbReference>
<sequence>MKRILLIEDDAAIARYLELELKHEGFELIIENDGEDGLAKALLEKFDVILLDVMLPKISGIEVLRRLRKSKETTPVILLTAKGEVSDKVTGLDSGANDYMTKPFFIEELLARIRVIFREKTTNNSLHWGELTMNPDTYQVIVKGQELGLTKKEYELLYYLLVNRNIALSRENIIENVWGYEYYGDTNIVDVFIKNIRRKLEDVMDVRMIQTIRGIGYVIKDN</sequence>
<keyword evidence="4 6" id="KW-0238">DNA-binding</keyword>
<dbReference type="RefSeq" id="WP_035205451.1">
    <property type="nucleotide sequence ID" value="NZ_BOQQ01000006.1"/>
</dbReference>
<dbReference type="InterPro" id="IPR001867">
    <property type="entry name" value="OmpR/PhoB-type_DNA-bd"/>
</dbReference>
<keyword evidence="5" id="KW-0804">Transcription</keyword>
<accession>A0A268NVX3</accession>
<dbReference type="CDD" id="cd00383">
    <property type="entry name" value="trans_reg_C"/>
    <property type="match status" value="1"/>
</dbReference>
<name>A0A268NVX3_SHOCL</name>
<dbReference type="PROSITE" id="PS50110">
    <property type="entry name" value="RESPONSE_REGULATORY"/>
    <property type="match status" value="1"/>
</dbReference>
<dbReference type="GO" id="GO:0000156">
    <property type="term" value="F:phosphorelay response regulator activity"/>
    <property type="evidence" value="ECO:0007669"/>
    <property type="project" value="TreeGrafter"/>
</dbReference>
<dbReference type="EMBL" id="NPCC01000033">
    <property type="protein sequence ID" value="PAE87568.1"/>
    <property type="molecule type" value="Genomic_DNA"/>
</dbReference>
<dbReference type="InterPro" id="IPR039420">
    <property type="entry name" value="WalR-like"/>
</dbReference>
<dbReference type="SMART" id="SM00862">
    <property type="entry name" value="Trans_reg_C"/>
    <property type="match status" value="1"/>
</dbReference>
<keyword evidence="2" id="KW-0902">Two-component regulatory system</keyword>
<dbReference type="Gene3D" id="6.10.250.690">
    <property type="match status" value="1"/>
</dbReference>
<dbReference type="SUPFAM" id="SSF52172">
    <property type="entry name" value="CheY-like"/>
    <property type="match status" value="1"/>
</dbReference>
<evidence type="ECO:0000313" key="7">
    <source>
        <dbReference type="Proteomes" id="UP000216207"/>
    </source>
</evidence>
<dbReference type="PANTHER" id="PTHR48111">
    <property type="entry name" value="REGULATOR OF RPOS"/>
    <property type="match status" value="1"/>
</dbReference>
<dbReference type="InterPro" id="IPR011006">
    <property type="entry name" value="CheY-like_superfamily"/>
</dbReference>
<dbReference type="GO" id="GO:0032993">
    <property type="term" value="C:protein-DNA complex"/>
    <property type="evidence" value="ECO:0007669"/>
    <property type="project" value="TreeGrafter"/>
</dbReference>
<dbReference type="InterPro" id="IPR001789">
    <property type="entry name" value="Sig_transdc_resp-reg_receiver"/>
</dbReference>
<protein>
    <submittedName>
        <fullName evidence="6">DNA-binding response regulator</fullName>
    </submittedName>
</protein>
<dbReference type="InterPro" id="IPR036388">
    <property type="entry name" value="WH-like_DNA-bd_sf"/>
</dbReference>
<dbReference type="AlphaFoldDB" id="A0A268NVX3"/>
<evidence type="ECO:0000256" key="5">
    <source>
        <dbReference type="ARBA" id="ARBA00023163"/>
    </source>
</evidence>